<dbReference type="SUPFAM" id="SSF52799">
    <property type="entry name" value="(Phosphotyrosine protein) phosphatases II"/>
    <property type="match status" value="1"/>
</dbReference>
<dbReference type="InterPro" id="IPR003595">
    <property type="entry name" value="Tyr_Pase_cat"/>
</dbReference>
<dbReference type="STRING" id="1257118.L8GL97"/>
<dbReference type="GO" id="GO:0042995">
    <property type="term" value="C:cell projection"/>
    <property type="evidence" value="ECO:0007669"/>
    <property type="project" value="UniProtKB-SubCell"/>
</dbReference>
<dbReference type="GO" id="GO:0016314">
    <property type="term" value="F:phosphatidylinositol-3,4,5-trisphosphate 3-phosphatase activity"/>
    <property type="evidence" value="ECO:0007669"/>
    <property type="project" value="TreeGrafter"/>
</dbReference>
<keyword evidence="3" id="KW-0378">Hydrolase</keyword>
<dbReference type="GO" id="GO:0005829">
    <property type="term" value="C:cytosol"/>
    <property type="evidence" value="ECO:0007669"/>
    <property type="project" value="TreeGrafter"/>
</dbReference>
<keyword evidence="4" id="KW-0966">Cell projection</keyword>
<protein>
    <submittedName>
        <fullName evidence="9">Dual specificity phosphatase, catalytic domain containing protein</fullName>
    </submittedName>
</protein>
<dbReference type="InterPro" id="IPR016130">
    <property type="entry name" value="Tyr_Pase_AS"/>
</dbReference>
<feature type="compositionally biased region" description="Acidic residues" evidence="5">
    <location>
        <begin position="394"/>
        <end position="416"/>
    </location>
</feature>
<gene>
    <name evidence="9" type="ORF">ACA1_096470</name>
</gene>
<dbReference type="EMBL" id="KB008103">
    <property type="protein sequence ID" value="ELR12976.1"/>
    <property type="molecule type" value="Genomic_DNA"/>
</dbReference>
<reference evidence="9 10" key="1">
    <citation type="journal article" date="2013" name="Genome Biol.">
        <title>Genome of Acanthamoeba castellanii highlights extensive lateral gene transfer and early evolution of tyrosine kinase signaling.</title>
        <authorList>
            <person name="Clarke M."/>
            <person name="Lohan A.J."/>
            <person name="Liu B."/>
            <person name="Lagkouvardos I."/>
            <person name="Roy S."/>
            <person name="Zafar N."/>
            <person name="Bertelli C."/>
            <person name="Schilde C."/>
            <person name="Kianianmomeni A."/>
            <person name="Burglin T.R."/>
            <person name="Frech C."/>
            <person name="Turcotte B."/>
            <person name="Kopec K.O."/>
            <person name="Synnott J.M."/>
            <person name="Choo C."/>
            <person name="Paponov I."/>
            <person name="Finkler A."/>
            <person name="Soon Heng Tan C."/>
            <person name="Hutchins A.P."/>
            <person name="Weinmeier T."/>
            <person name="Rattei T."/>
            <person name="Chu J.S."/>
            <person name="Gimenez G."/>
            <person name="Irimia M."/>
            <person name="Rigden D.J."/>
            <person name="Fitzpatrick D.A."/>
            <person name="Lorenzo-Morales J."/>
            <person name="Bateman A."/>
            <person name="Chiu C.H."/>
            <person name="Tang P."/>
            <person name="Hegemann P."/>
            <person name="Fromm H."/>
            <person name="Raoult D."/>
            <person name="Greub G."/>
            <person name="Miranda-Saavedra D."/>
            <person name="Chen N."/>
            <person name="Nash P."/>
            <person name="Ginger M.L."/>
            <person name="Horn M."/>
            <person name="Schaap P."/>
            <person name="Caler L."/>
            <person name="Loftus B."/>
        </authorList>
    </citation>
    <scope>NUCLEOTIDE SEQUENCE [LARGE SCALE GENOMIC DNA]</scope>
    <source>
        <strain evidence="9 10">Neff</strain>
    </source>
</reference>
<feature type="domain" description="Phosphatase tensin-type" evidence="7">
    <location>
        <begin position="16"/>
        <end position="186"/>
    </location>
</feature>
<feature type="region of interest" description="Disordered" evidence="5">
    <location>
        <begin position="348"/>
        <end position="367"/>
    </location>
</feature>
<feature type="domain" description="C2 tensin-type" evidence="8">
    <location>
        <begin position="190"/>
        <end position="323"/>
    </location>
</feature>
<dbReference type="KEGG" id="acan:ACA1_096470"/>
<evidence type="ECO:0000259" key="6">
    <source>
        <dbReference type="PROSITE" id="PS50056"/>
    </source>
</evidence>
<comment type="similarity">
    <text evidence="2">Belongs to the PTEN phosphatase protein family.</text>
</comment>
<evidence type="ECO:0000256" key="1">
    <source>
        <dbReference type="ARBA" id="ARBA00004316"/>
    </source>
</evidence>
<feature type="compositionally biased region" description="Acidic residues" evidence="5">
    <location>
        <begin position="619"/>
        <end position="628"/>
    </location>
</feature>
<dbReference type="Proteomes" id="UP000011083">
    <property type="component" value="Unassembled WGS sequence"/>
</dbReference>
<dbReference type="VEuPathDB" id="AmoebaDB:ACA1_096470"/>
<evidence type="ECO:0000256" key="2">
    <source>
        <dbReference type="ARBA" id="ARBA00007881"/>
    </source>
</evidence>
<dbReference type="OrthoDB" id="6273691at2759"/>
<dbReference type="InterPro" id="IPR051281">
    <property type="entry name" value="Dual-spec_lipid-protein_phosph"/>
</dbReference>
<dbReference type="Pfam" id="PF10409">
    <property type="entry name" value="PTEN_C2"/>
    <property type="match status" value="1"/>
</dbReference>
<feature type="region of interest" description="Disordered" evidence="5">
    <location>
        <begin position="393"/>
        <end position="597"/>
    </location>
</feature>
<sequence length="738" mass="82079">MDLLSYVRSAVSKDKIRFRDGQYDLDLTYIRDNVIAMGFPASGVESAYRNDIGHVAEMLNARHFMHYMIWNLSQRPYDYGLFHDMIQPLGWPDHHAPALSLLFKIVSGMDSWLKADKKNIAVVHCMAGKGRTGTVICSYLLYCGEFDDPLKAIRFFGRKRSAIEAGVEQPSQQRYVSYFSDVLNGFVPRPQTRRLKRLVLRPVPSFSHLSGIRPVLHIFNTTQYPETLIYTNAPVPDIDIRHYAPYEGKVDFLFRVPIKLKGDILIRLYHLSSRFGGSMTATQFHTAFVDGEVLVFTKEELDLAYKDKRFNHAFEMKLYFEPDVEDDDEVDETWTPEAHQNFMAVAKRNRERKNEEATRNPSGGLVHKNNMQYREEQFLENEAKLGREWHTIGDGDEEEEDDDEEAAAAAESSDDVGEARDNGFDGDDDFSILSVVEGKNPRVTERKLDLDLSSAKSKRNSELVIGTRDSPRYRPDAAQQAEAADEEAAAAGQRRRSQSEERTTTTSSLSSSSSSLSSSSSSTSTNSTTKPTTPRETALTDPLQRPGLRKSTSALGNHRSSIAPAAAAAAPATTGDNSRFGGGRSGSDDTSYSDSGVEEALEDLLKVTEELKNSVLLRDDDDDDDDSGADVSWRDNNNSGSDSESEAATGATGDRQRGGVMIASARGRQQPTSPPASQSQQNGTFGSLQEDLSDFEFLYTQDDRTRYGSSSSSSASTTPSKSQHRFPKPSSLKKYFLE</sequence>
<dbReference type="PROSITE" id="PS51181">
    <property type="entry name" value="PPASE_TENSIN"/>
    <property type="match status" value="1"/>
</dbReference>
<feature type="compositionally biased region" description="Basic and acidic residues" evidence="5">
    <location>
        <begin position="439"/>
        <end position="450"/>
    </location>
</feature>
<evidence type="ECO:0000256" key="3">
    <source>
        <dbReference type="ARBA" id="ARBA00022801"/>
    </source>
</evidence>
<evidence type="ECO:0000259" key="8">
    <source>
        <dbReference type="PROSITE" id="PS51182"/>
    </source>
</evidence>
<feature type="compositionally biased region" description="Low complexity" evidence="5">
    <location>
        <begin position="563"/>
        <end position="579"/>
    </location>
</feature>
<dbReference type="SUPFAM" id="SSF49562">
    <property type="entry name" value="C2 domain (Calcium/lipid-binding domain, CaLB)"/>
    <property type="match status" value="1"/>
</dbReference>
<dbReference type="InterPro" id="IPR029023">
    <property type="entry name" value="Tensin_phosphatase"/>
</dbReference>
<comment type="subcellular location">
    <subcellularLocation>
        <location evidence="1">Cell projection</location>
    </subcellularLocation>
</comment>
<dbReference type="GeneID" id="14913560"/>
<dbReference type="OMA" id="YWTRPSI"/>
<feature type="region of interest" description="Disordered" evidence="5">
    <location>
        <begin position="613"/>
        <end position="738"/>
    </location>
</feature>
<dbReference type="PANTHER" id="PTHR12305:SF94">
    <property type="entry name" value="PHOSPHATIDYLINOSITOL-3,4,5-TRISPHOSPHATE 3-PHOSPHATASE"/>
    <property type="match status" value="1"/>
</dbReference>
<accession>L8GL97</accession>
<dbReference type="InterPro" id="IPR000387">
    <property type="entry name" value="Tyr_Pase_dom"/>
</dbReference>
<dbReference type="PROSITE" id="PS00383">
    <property type="entry name" value="TYR_PHOSPHATASE_1"/>
    <property type="match status" value="1"/>
</dbReference>
<dbReference type="SMART" id="SM01326">
    <property type="entry name" value="PTEN_C2"/>
    <property type="match status" value="1"/>
</dbReference>
<feature type="domain" description="Tyrosine specific protein phosphatases" evidence="6">
    <location>
        <begin position="100"/>
        <end position="171"/>
    </location>
</feature>
<keyword evidence="10" id="KW-1185">Reference proteome</keyword>
<dbReference type="InterPro" id="IPR029021">
    <property type="entry name" value="Prot-tyrosine_phosphatase-like"/>
</dbReference>
<dbReference type="InterPro" id="IPR035892">
    <property type="entry name" value="C2_domain_sf"/>
</dbReference>
<dbReference type="PROSITE" id="PS50056">
    <property type="entry name" value="TYR_PHOSPHATASE_2"/>
    <property type="match status" value="1"/>
</dbReference>
<dbReference type="RefSeq" id="XP_004334989.1">
    <property type="nucleotide sequence ID" value="XM_004334941.1"/>
</dbReference>
<feature type="compositionally biased region" description="Low complexity" evidence="5">
    <location>
        <begin position="504"/>
        <end position="529"/>
    </location>
</feature>
<name>L8GL97_ACACF</name>
<evidence type="ECO:0000313" key="10">
    <source>
        <dbReference type="Proteomes" id="UP000011083"/>
    </source>
</evidence>
<dbReference type="SMART" id="SM00404">
    <property type="entry name" value="PTPc_motif"/>
    <property type="match status" value="1"/>
</dbReference>
<evidence type="ECO:0000256" key="4">
    <source>
        <dbReference type="ARBA" id="ARBA00023273"/>
    </source>
</evidence>
<dbReference type="AlphaFoldDB" id="L8GL97"/>
<proteinExistence type="inferred from homology"/>
<dbReference type="Gene3D" id="2.60.40.1110">
    <property type="match status" value="1"/>
</dbReference>
<dbReference type="PANTHER" id="PTHR12305">
    <property type="entry name" value="PHOSPHATASE WITH HOMOLOGY TO TENSIN"/>
    <property type="match status" value="1"/>
</dbReference>
<evidence type="ECO:0000313" key="9">
    <source>
        <dbReference type="EMBL" id="ELR12976.1"/>
    </source>
</evidence>
<dbReference type="Gene3D" id="3.90.190.10">
    <property type="entry name" value="Protein tyrosine phosphatase superfamily"/>
    <property type="match status" value="1"/>
</dbReference>
<feature type="compositionally biased region" description="Polar residues" evidence="5">
    <location>
        <begin position="550"/>
        <end position="560"/>
    </location>
</feature>
<dbReference type="InterPro" id="IPR014020">
    <property type="entry name" value="Tensin_C2-dom"/>
</dbReference>
<organism evidence="9 10">
    <name type="scientific">Acanthamoeba castellanii (strain ATCC 30010 / Neff)</name>
    <dbReference type="NCBI Taxonomy" id="1257118"/>
    <lineage>
        <taxon>Eukaryota</taxon>
        <taxon>Amoebozoa</taxon>
        <taxon>Discosea</taxon>
        <taxon>Longamoebia</taxon>
        <taxon>Centramoebida</taxon>
        <taxon>Acanthamoebidae</taxon>
        <taxon>Acanthamoeba</taxon>
    </lineage>
</organism>
<feature type="compositionally biased region" description="Low complexity" evidence="5">
    <location>
        <begin position="709"/>
        <end position="721"/>
    </location>
</feature>
<dbReference type="CDD" id="cd14497">
    <property type="entry name" value="PTP_PTEN-like"/>
    <property type="match status" value="1"/>
</dbReference>
<dbReference type="Pfam" id="PF22785">
    <property type="entry name" value="Tc-R-P"/>
    <property type="match status" value="1"/>
</dbReference>
<dbReference type="PROSITE" id="PS51182">
    <property type="entry name" value="C2_TENSIN"/>
    <property type="match status" value="1"/>
</dbReference>
<feature type="compositionally biased region" description="Low complexity" evidence="5">
    <location>
        <begin position="669"/>
        <end position="681"/>
    </location>
</feature>
<evidence type="ECO:0000256" key="5">
    <source>
        <dbReference type="SAM" id="MobiDB-lite"/>
    </source>
</evidence>
<evidence type="ECO:0000259" key="7">
    <source>
        <dbReference type="PROSITE" id="PS51181"/>
    </source>
</evidence>